<comment type="caution">
    <text evidence="6">The sequence shown here is derived from an EMBL/GenBank/DDBJ whole genome shotgun (WGS) entry which is preliminary data.</text>
</comment>
<keyword evidence="7" id="KW-1185">Reference proteome</keyword>
<dbReference type="GO" id="GO:0006351">
    <property type="term" value="P:DNA-templated transcription"/>
    <property type="evidence" value="ECO:0007669"/>
    <property type="project" value="TreeGrafter"/>
</dbReference>
<evidence type="ECO:0000313" key="7">
    <source>
        <dbReference type="Proteomes" id="UP000070498"/>
    </source>
</evidence>
<name>A0A135P6U4_9HYPH</name>
<dbReference type="Pfam" id="PF03466">
    <property type="entry name" value="LysR_substrate"/>
    <property type="match status" value="1"/>
</dbReference>
<keyword evidence="3" id="KW-0238">DNA-binding</keyword>
<dbReference type="AlphaFoldDB" id="A0A135P6U4"/>
<dbReference type="InterPro" id="IPR036390">
    <property type="entry name" value="WH_DNA-bd_sf"/>
</dbReference>
<dbReference type="Gene3D" id="1.10.10.10">
    <property type="entry name" value="Winged helix-like DNA-binding domain superfamily/Winged helix DNA-binding domain"/>
    <property type="match status" value="1"/>
</dbReference>
<dbReference type="SUPFAM" id="SSF46785">
    <property type="entry name" value="Winged helix' DNA-binding domain"/>
    <property type="match status" value="1"/>
</dbReference>
<dbReference type="InterPro" id="IPR000847">
    <property type="entry name" value="LysR_HTH_N"/>
</dbReference>
<accession>A0A135P6U4</accession>
<dbReference type="SUPFAM" id="SSF53850">
    <property type="entry name" value="Periplasmic binding protein-like II"/>
    <property type="match status" value="1"/>
</dbReference>
<evidence type="ECO:0000256" key="4">
    <source>
        <dbReference type="ARBA" id="ARBA00023163"/>
    </source>
</evidence>
<dbReference type="PANTHER" id="PTHR30537">
    <property type="entry name" value="HTH-TYPE TRANSCRIPTIONAL REGULATOR"/>
    <property type="match status" value="1"/>
</dbReference>
<dbReference type="InterPro" id="IPR005119">
    <property type="entry name" value="LysR_subst-bd"/>
</dbReference>
<evidence type="ECO:0000256" key="3">
    <source>
        <dbReference type="ARBA" id="ARBA00023125"/>
    </source>
</evidence>
<protein>
    <submittedName>
        <fullName evidence="6">LysR family transcriptional regulator</fullName>
    </submittedName>
</protein>
<reference evidence="6 7" key="1">
    <citation type="submission" date="2015-11" db="EMBL/GenBank/DDBJ databases">
        <title>Draft genome sequence of Agrobacterium sp. R89-1.</title>
        <authorList>
            <person name="Zahradnik J."/>
            <person name="Kyslikova E."/>
            <person name="Palyzova A."/>
            <person name="Kyslik P."/>
        </authorList>
    </citation>
    <scope>NUCLEOTIDE SEQUENCE [LARGE SCALE GENOMIC DNA]</scope>
    <source>
        <strain evidence="6 7">R89-1</strain>
    </source>
</reference>
<sequence>MDFFERIDLADLRLFTTIVRRQSFKSAAIELGMTPSAASHAMRRLETRLGAKLLNRTSRAVAPTDLGVELSSRLIEGFDVIGAALHSLRAPGAARFGELRINAFADAAHLLIAPALPEFALQCPDVRITVVVEDRPIDIVAEGYDAGFRYGHTVPEDMVALALTGPQRWVVAASPTYLRERGTPNTIAELAQHTCIQLLLGDNSAFRWELSDGAENIRLRVPGSITINDTATTIAVAKAGLGLAYLLEARIADEISNDTLKVVLADHASPGEPFHVYYDSRRHGHPGLRSLVNIIRQQNGLTRLFDEHGAVAHL</sequence>
<dbReference type="STRING" id="2052828.ATO67_20530"/>
<evidence type="ECO:0000256" key="1">
    <source>
        <dbReference type="ARBA" id="ARBA00009437"/>
    </source>
</evidence>
<keyword evidence="4" id="KW-0804">Transcription</keyword>
<dbReference type="InterPro" id="IPR058163">
    <property type="entry name" value="LysR-type_TF_proteobact-type"/>
</dbReference>
<comment type="similarity">
    <text evidence="1">Belongs to the LysR transcriptional regulatory family.</text>
</comment>
<dbReference type="RefSeq" id="WP_067653450.1">
    <property type="nucleotide sequence ID" value="NZ_KQ961037.1"/>
</dbReference>
<dbReference type="Gene3D" id="3.40.190.290">
    <property type="match status" value="1"/>
</dbReference>
<gene>
    <name evidence="6" type="ORF">ATO67_20530</name>
</gene>
<keyword evidence="2" id="KW-0805">Transcription regulation</keyword>
<evidence type="ECO:0000256" key="2">
    <source>
        <dbReference type="ARBA" id="ARBA00023015"/>
    </source>
</evidence>
<feature type="domain" description="HTH lysR-type" evidence="5">
    <location>
        <begin position="7"/>
        <end position="64"/>
    </location>
</feature>
<evidence type="ECO:0000313" key="6">
    <source>
        <dbReference type="EMBL" id="KXG87141.1"/>
    </source>
</evidence>
<dbReference type="Pfam" id="PF00126">
    <property type="entry name" value="HTH_1"/>
    <property type="match status" value="1"/>
</dbReference>
<proteinExistence type="inferred from homology"/>
<dbReference type="GO" id="GO:0043565">
    <property type="term" value="F:sequence-specific DNA binding"/>
    <property type="evidence" value="ECO:0007669"/>
    <property type="project" value="TreeGrafter"/>
</dbReference>
<evidence type="ECO:0000259" key="5">
    <source>
        <dbReference type="PROSITE" id="PS50931"/>
    </source>
</evidence>
<dbReference type="Proteomes" id="UP000070498">
    <property type="component" value="Unassembled WGS sequence"/>
</dbReference>
<dbReference type="InterPro" id="IPR036388">
    <property type="entry name" value="WH-like_DNA-bd_sf"/>
</dbReference>
<organism evidence="6 7">
    <name type="scientific">Agrobacterium bohemicum</name>
    <dbReference type="NCBI Taxonomy" id="2052828"/>
    <lineage>
        <taxon>Bacteria</taxon>
        <taxon>Pseudomonadati</taxon>
        <taxon>Pseudomonadota</taxon>
        <taxon>Alphaproteobacteria</taxon>
        <taxon>Hyphomicrobiales</taxon>
        <taxon>Rhizobiaceae</taxon>
        <taxon>Rhizobium/Agrobacterium group</taxon>
        <taxon>Agrobacterium</taxon>
    </lineage>
</organism>
<dbReference type="GO" id="GO:0003700">
    <property type="term" value="F:DNA-binding transcription factor activity"/>
    <property type="evidence" value="ECO:0007669"/>
    <property type="project" value="InterPro"/>
</dbReference>
<dbReference type="PROSITE" id="PS50931">
    <property type="entry name" value="HTH_LYSR"/>
    <property type="match status" value="1"/>
</dbReference>
<dbReference type="PANTHER" id="PTHR30537:SF1">
    <property type="entry name" value="HTH-TYPE TRANSCRIPTIONAL REGULATOR PGRR"/>
    <property type="match status" value="1"/>
</dbReference>
<dbReference type="EMBL" id="LNUW01000008">
    <property type="protein sequence ID" value="KXG87141.1"/>
    <property type="molecule type" value="Genomic_DNA"/>
</dbReference>